<proteinExistence type="predicted"/>
<organism evidence="2 3">
    <name type="scientific">Paenibacillus alba</name>
    <dbReference type="NCBI Taxonomy" id="1197127"/>
    <lineage>
        <taxon>Bacteria</taxon>
        <taxon>Bacillati</taxon>
        <taxon>Bacillota</taxon>
        <taxon>Bacilli</taxon>
        <taxon>Bacillales</taxon>
        <taxon>Paenibacillaceae</taxon>
        <taxon>Paenibacillus</taxon>
    </lineage>
</organism>
<dbReference type="Gene3D" id="3.40.50.300">
    <property type="entry name" value="P-loop containing nucleotide triphosphate hydrolases"/>
    <property type="match status" value="2"/>
</dbReference>
<evidence type="ECO:0000313" key="3">
    <source>
        <dbReference type="Proteomes" id="UP001338137"/>
    </source>
</evidence>
<gene>
    <name evidence="2" type="ORF">P4I72_12390</name>
</gene>
<dbReference type="InterPro" id="IPR041685">
    <property type="entry name" value="AAA_GajA/Old/RecF-like"/>
</dbReference>
<dbReference type="EMBL" id="JARLKY010000026">
    <property type="protein sequence ID" value="MEC0227926.1"/>
    <property type="molecule type" value="Genomic_DNA"/>
</dbReference>
<reference evidence="2 3" key="1">
    <citation type="submission" date="2023-03" db="EMBL/GenBank/DDBJ databases">
        <title>Bacillus Genome Sequencing.</title>
        <authorList>
            <person name="Dunlap C."/>
        </authorList>
    </citation>
    <scope>NUCLEOTIDE SEQUENCE [LARGE SCALE GENOMIC DNA]</scope>
    <source>
        <strain evidence="2 3">BD-533</strain>
    </source>
</reference>
<keyword evidence="3" id="KW-1185">Reference proteome</keyword>
<dbReference type="PANTHER" id="PTHR40396:SF1">
    <property type="entry name" value="ATPASE AAA-TYPE CORE DOMAIN-CONTAINING PROTEIN"/>
    <property type="match status" value="1"/>
</dbReference>
<evidence type="ECO:0000313" key="2">
    <source>
        <dbReference type="EMBL" id="MEC0227926.1"/>
    </source>
</evidence>
<dbReference type="InterPro" id="IPR027417">
    <property type="entry name" value="P-loop_NTPase"/>
</dbReference>
<comment type="caution">
    <text evidence="2">The sequence shown here is derived from an EMBL/GenBank/DDBJ whole genome shotgun (WGS) entry which is preliminary data.</text>
</comment>
<protein>
    <submittedName>
        <fullName evidence="2">AAA family ATPase</fullName>
    </submittedName>
</protein>
<dbReference type="SUPFAM" id="SSF52540">
    <property type="entry name" value="P-loop containing nucleoside triphosphate hydrolases"/>
    <property type="match status" value="1"/>
</dbReference>
<feature type="domain" description="Endonuclease GajA/Old nuclease/RecF-like AAA" evidence="1">
    <location>
        <begin position="7"/>
        <end position="362"/>
    </location>
</feature>
<dbReference type="Pfam" id="PF13175">
    <property type="entry name" value="AAA_15"/>
    <property type="match status" value="1"/>
</dbReference>
<dbReference type="PANTHER" id="PTHR40396">
    <property type="entry name" value="ATPASE-LIKE PROTEIN"/>
    <property type="match status" value="1"/>
</dbReference>
<dbReference type="Proteomes" id="UP001338137">
    <property type="component" value="Unassembled WGS sequence"/>
</dbReference>
<accession>A0ABU6G1S6</accession>
<sequence length="436" mass="49570">MKHYDVKVVSLELRNVKNVRYGRIDLDLNNDDKLDVQVVGLYGQNGSGKTAVVEAFNILQLLLKGQELPTKKQRLIYDGQESLSLDFEFILQAEDEINKAIYHVELEYEEERMVVKSEKVKTKGKSYGKMFFYTRDESSSIELRQKPKQEVEVVLSGIKLLSQEVKGSLFFSKIVSNQSKKLFSGVDLLVYIALKEQFAKNLLVIKNLQEGVFPSYLFNDFTSNPVENSTYNVKDAINLSKEQYKYLSTVIERNNVVISSIIPDLNVHLKNMGATTLPNGEEGVRAEFLSKKGDTILPLSAESAGTLKLFAITTSLIAAFHNSSACVIIDELDAGVFEYLLGELVEIFQEHSKGQLIFTSHNLRVLEKLLPQNIWFTTTNEENRYIKFKKLQKNNNMRNVYLRTVLVGGQSEFLYEETNPIKIIRSFIEAGIEDGE</sequence>
<name>A0ABU6G1S6_9BACL</name>
<dbReference type="RefSeq" id="WP_326072216.1">
    <property type="nucleotide sequence ID" value="NZ_JARLKY010000026.1"/>
</dbReference>
<evidence type="ECO:0000259" key="1">
    <source>
        <dbReference type="Pfam" id="PF13175"/>
    </source>
</evidence>